<name>B7G0E8_PHATC</name>
<feature type="compositionally biased region" description="Polar residues" evidence="1">
    <location>
        <begin position="38"/>
        <end position="49"/>
    </location>
</feature>
<dbReference type="OrthoDB" id="45239at2759"/>
<accession>B7G0E8</accession>
<dbReference type="InParanoid" id="B7G0E8"/>
<gene>
    <name evidence="2" type="ORF">PHATRDRAFT_46199</name>
</gene>
<dbReference type="OMA" id="WNEVEGW"/>
<evidence type="ECO:0000256" key="1">
    <source>
        <dbReference type="SAM" id="MobiDB-lite"/>
    </source>
</evidence>
<sequence length="515" mass="57646">MIPTTSRQAFVVVAITFAALVIGARAAFFSAQPSLPSTCPRPSQTSARSVFQHKRTSQGRATRIPTTRFHKQQISCSPTALCVCSVHGQRRDVTIPLLDLIIAETDEDSYLSEEDELTESMVQPLPSTHLPDELTTLNVYGMQLSRPVHKRIIQDALERGERNGVGELNGMEKVFGHVAYKPNANSLIGAIGCTAEILMQANTGDLDGDDDNIVDPEEDSIPQTVLCRGSYRFIVKELVQTIPFPVAIVDELCDEETGNLTTNATIVSAVEEDEEDDDEEDMIDDHATPAELEKRCMVAMKDYVDQQLDVLIRDMTPLEQSILEDTDNRVNLTAQRHAAEEAAAVYSVFEQYLVDLCPGPTERYFAVAFLAAEMANMENDVRRTILRLTNGIDRLRYVTHALEEVVGMARARRMAHAITDPVNDDRESTDENSLMNLKVGTPALPPWAKSIRQGMRVEYYWNEVEGWCEGTVMEEPIQIVDEIIMTVRFSDGETHRLPFTADEKVRWRPPQQSSE</sequence>
<dbReference type="RefSeq" id="XP_002180461.1">
    <property type="nucleotide sequence ID" value="XM_002180425.1"/>
</dbReference>
<keyword evidence="3" id="KW-1185">Reference proteome</keyword>
<dbReference type="PANTHER" id="PTHR46732">
    <property type="entry name" value="ATP-DEPENDENT PROTEASE LA (LON) DOMAIN PROTEIN"/>
    <property type="match status" value="1"/>
</dbReference>
<dbReference type="PANTHER" id="PTHR46732:SF8">
    <property type="entry name" value="ATP-DEPENDENT PROTEASE LA (LON) DOMAIN PROTEIN"/>
    <property type="match status" value="1"/>
</dbReference>
<reference evidence="3" key="2">
    <citation type="submission" date="2008-08" db="EMBL/GenBank/DDBJ databases">
        <authorList>
            <consortium name="Diatom Consortium"/>
            <person name="Grigoriev I."/>
            <person name="Grimwood J."/>
            <person name="Kuo A."/>
            <person name="Otillar R.P."/>
            <person name="Salamov A."/>
            <person name="Detter J.C."/>
            <person name="Lindquist E."/>
            <person name="Shapiro H."/>
            <person name="Lucas S."/>
            <person name="Glavina del Rio T."/>
            <person name="Pitluck S."/>
            <person name="Rokhsar D."/>
            <person name="Bowler C."/>
        </authorList>
    </citation>
    <scope>GENOME REANNOTATION</scope>
    <source>
        <strain evidence="3">CCAP 1055/1</strain>
    </source>
</reference>
<dbReference type="eggNOG" id="ENOG502SJW8">
    <property type="taxonomic scope" value="Eukaryota"/>
</dbReference>
<evidence type="ECO:0000313" key="2">
    <source>
        <dbReference type="EMBL" id="EEC47869.1"/>
    </source>
</evidence>
<dbReference type="EMBL" id="CM000612">
    <property type="protein sequence ID" value="EEC47869.1"/>
    <property type="molecule type" value="Genomic_DNA"/>
</dbReference>
<dbReference type="Proteomes" id="UP000000759">
    <property type="component" value="Chromosome 9"/>
</dbReference>
<dbReference type="PaxDb" id="2850-Phatr46199"/>
<protein>
    <submittedName>
        <fullName evidence="2">Uncharacterized protein</fullName>
    </submittedName>
</protein>
<reference evidence="2 3" key="1">
    <citation type="journal article" date="2008" name="Nature">
        <title>The Phaeodactylum genome reveals the evolutionary history of diatom genomes.</title>
        <authorList>
            <person name="Bowler C."/>
            <person name="Allen A.E."/>
            <person name="Badger J.H."/>
            <person name="Grimwood J."/>
            <person name="Jabbari K."/>
            <person name="Kuo A."/>
            <person name="Maheswari U."/>
            <person name="Martens C."/>
            <person name="Maumus F."/>
            <person name="Otillar R.P."/>
            <person name="Rayko E."/>
            <person name="Salamov A."/>
            <person name="Vandepoele K."/>
            <person name="Beszteri B."/>
            <person name="Gruber A."/>
            <person name="Heijde M."/>
            <person name="Katinka M."/>
            <person name="Mock T."/>
            <person name="Valentin K."/>
            <person name="Verret F."/>
            <person name="Berges J.A."/>
            <person name="Brownlee C."/>
            <person name="Cadoret J.P."/>
            <person name="Chiovitti A."/>
            <person name="Choi C.J."/>
            <person name="Coesel S."/>
            <person name="De Martino A."/>
            <person name="Detter J.C."/>
            <person name="Durkin C."/>
            <person name="Falciatore A."/>
            <person name="Fournet J."/>
            <person name="Haruta M."/>
            <person name="Huysman M.J."/>
            <person name="Jenkins B.D."/>
            <person name="Jiroutova K."/>
            <person name="Jorgensen R.E."/>
            <person name="Joubert Y."/>
            <person name="Kaplan A."/>
            <person name="Kroger N."/>
            <person name="Kroth P.G."/>
            <person name="La Roche J."/>
            <person name="Lindquist E."/>
            <person name="Lommer M."/>
            <person name="Martin-Jezequel V."/>
            <person name="Lopez P.J."/>
            <person name="Lucas S."/>
            <person name="Mangogna M."/>
            <person name="McGinnis K."/>
            <person name="Medlin L.K."/>
            <person name="Montsant A."/>
            <person name="Oudot-Le Secq M.P."/>
            <person name="Napoli C."/>
            <person name="Obornik M."/>
            <person name="Parker M.S."/>
            <person name="Petit J.L."/>
            <person name="Porcel B.M."/>
            <person name="Poulsen N."/>
            <person name="Robison M."/>
            <person name="Rychlewski L."/>
            <person name="Rynearson T.A."/>
            <person name="Schmutz J."/>
            <person name="Shapiro H."/>
            <person name="Siaut M."/>
            <person name="Stanley M."/>
            <person name="Sussman M.R."/>
            <person name="Taylor A.R."/>
            <person name="Vardi A."/>
            <person name="von Dassow P."/>
            <person name="Vyverman W."/>
            <person name="Willis A."/>
            <person name="Wyrwicz L.S."/>
            <person name="Rokhsar D.S."/>
            <person name="Weissenbach J."/>
            <person name="Armbrust E.V."/>
            <person name="Green B.R."/>
            <person name="Van de Peer Y."/>
            <person name="Grigoriev I.V."/>
        </authorList>
    </citation>
    <scope>NUCLEOTIDE SEQUENCE [LARGE SCALE GENOMIC DNA]</scope>
    <source>
        <strain evidence="2 3">CCAP 1055/1</strain>
    </source>
</reference>
<dbReference type="AlphaFoldDB" id="B7G0E8"/>
<feature type="region of interest" description="Disordered" evidence="1">
    <location>
        <begin position="38"/>
        <end position="61"/>
    </location>
</feature>
<dbReference type="KEGG" id="pti:PHATRDRAFT_46199"/>
<evidence type="ECO:0000313" key="3">
    <source>
        <dbReference type="Proteomes" id="UP000000759"/>
    </source>
</evidence>
<organism evidence="2 3">
    <name type="scientific">Phaeodactylum tricornutum (strain CCAP 1055/1)</name>
    <dbReference type="NCBI Taxonomy" id="556484"/>
    <lineage>
        <taxon>Eukaryota</taxon>
        <taxon>Sar</taxon>
        <taxon>Stramenopiles</taxon>
        <taxon>Ochrophyta</taxon>
        <taxon>Bacillariophyta</taxon>
        <taxon>Bacillariophyceae</taxon>
        <taxon>Bacillariophycidae</taxon>
        <taxon>Naviculales</taxon>
        <taxon>Phaeodactylaceae</taxon>
        <taxon>Phaeodactylum</taxon>
    </lineage>
</organism>
<dbReference type="GeneID" id="7201175"/>
<proteinExistence type="predicted"/>
<dbReference type="HOGENOM" id="CLU_529449_0_0_1"/>